<protein>
    <recommendedName>
        <fullName evidence="1">DUF4124 domain-containing protein</fullName>
    </recommendedName>
</protein>
<sequence length="118" mass="13792">MSASAEIYTWVDENGKKHYGDRAPSNSANAEVVEQKKINTQDALKYVEEVDDEPVDPRVEERKLKSRASKWKKKYCSYVDVFHSHGRVNANGTREVRTRKQLSCEKKIPRKFQKYIRS</sequence>
<dbReference type="InterPro" id="IPR025392">
    <property type="entry name" value="DUF4124"/>
</dbReference>
<gene>
    <name evidence="2" type="ORF">NBRC116591_37320</name>
</gene>
<evidence type="ECO:0000259" key="1">
    <source>
        <dbReference type="Pfam" id="PF13511"/>
    </source>
</evidence>
<name>A0ABQ0AE42_9GAMM</name>
<proteinExistence type="predicted"/>
<dbReference type="EMBL" id="BAABWN010000016">
    <property type="protein sequence ID" value="GAA6169920.1"/>
    <property type="molecule type" value="Genomic_DNA"/>
</dbReference>
<comment type="caution">
    <text evidence="2">The sequence shown here is derived from an EMBL/GenBank/DDBJ whole genome shotgun (WGS) entry which is preliminary data.</text>
</comment>
<dbReference type="Pfam" id="PF13511">
    <property type="entry name" value="DUF4124"/>
    <property type="match status" value="1"/>
</dbReference>
<feature type="domain" description="DUF4124" evidence="1">
    <location>
        <begin position="2"/>
        <end position="43"/>
    </location>
</feature>
<reference evidence="2 3" key="1">
    <citation type="submission" date="2024-04" db="EMBL/GenBank/DDBJ databases">
        <title>Draft genome sequence of Sessilibacter corallicola NBRC 116591.</title>
        <authorList>
            <person name="Miyakawa T."/>
            <person name="Kusuya Y."/>
            <person name="Miura T."/>
        </authorList>
    </citation>
    <scope>NUCLEOTIDE SEQUENCE [LARGE SCALE GENOMIC DNA]</scope>
    <source>
        <strain evidence="2 3">KU-00831-HH</strain>
    </source>
</reference>
<accession>A0ABQ0AE42</accession>
<evidence type="ECO:0000313" key="2">
    <source>
        <dbReference type="EMBL" id="GAA6169920.1"/>
    </source>
</evidence>
<keyword evidence="3" id="KW-1185">Reference proteome</keyword>
<dbReference type="Proteomes" id="UP001465153">
    <property type="component" value="Unassembled WGS sequence"/>
</dbReference>
<organism evidence="2 3">
    <name type="scientific">Sessilibacter corallicola</name>
    <dbReference type="NCBI Taxonomy" id="2904075"/>
    <lineage>
        <taxon>Bacteria</taxon>
        <taxon>Pseudomonadati</taxon>
        <taxon>Pseudomonadota</taxon>
        <taxon>Gammaproteobacteria</taxon>
        <taxon>Cellvibrionales</taxon>
        <taxon>Cellvibrionaceae</taxon>
        <taxon>Sessilibacter</taxon>
    </lineage>
</organism>
<evidence type="ECO:0000313" key="3">
    <source>
        <dbReference type="Proteomes" id="UP001465153"/>
    </source>
</evidence>